<keyword evidence="1" id="KW-0812">Transmembrane</keyword>
<dbReference type="EMBL" id="BARW01001588">
    <property type="protein sequence ID" value="GAI61412.1"/>
    <property type="molecule type" value="Genomic_DNA"/>
</dbReference>
<sequence>MASEREQGKTARDLLVGGLGGTALGVALSTLYALLTKAAEAKELPPDEKFNYLLECLTGLVAVLAQVAERQAGLITLMEQWLAAQGVPPGEGI</sequence>
<feature type="non-terminal residue" evidence="2">
    <location>
        <position position="93"/>
    </location>
</feature>
<dbReference type="AlphaFoldDB" id="X1PYP0"/>
<protein>
    <submittedName>
        <fullName evidence="2">Uncharacterized protein</fullName>
    </submittedName>
</protein>
<organism evidence="2">
    <name type="scientific">marine sediment metagenome</name>
    <dbReference type="NCBI Taxonomy" id="412755"/>
    <lineage>
        <taxon>unclassified sequences</taxon>
        <taxon>metagenomes</taxon>
        <taxon>ecological metagenomes</taxon>
    </lineage>
</organism>
<reference evidence="2" key="1">
    <citation type="journal article" date="2014" name="Front. Microbiol.">
        <title>High frequency of phylogenetically diverse reductive dehalogenase-homologous genes in deep subseafloor sedimentary metagenomes.</title>
        <authorList>
            <person name="Kawai M."/>
            <person name="Futagami T."/>
            <person name="Toyoda A."/>
            <person name="Takaki Y."/>
            <person name="Nishi S."/>
            <person name="Hori S."/>
            <person name="Arai W."/>
            <person name="Tsubouchi T."/>
            <person name="Morono Y."/>
            <person name="Uchiyama I."/>
            <person name="Ito T."/>
            <person name="Fujiyama A."/>
            <person name="Inagaki F."/>
            <person name="Takami H."/>
        </authorList>
    </citation>
    <scope>NUCLEOTIDE SEQUENCE</scope>
    <source>
        <strain evidence="2">Expedition CK06-06</strain>
    </source>
</reference>
<comment type="caution">
    <text evidence="2">The sequence shown here is derived from an EMBL/GenBank/DDBJ whole genome shotgun (WGS) entry which is preliminary data.</text>
</comment>
<evidence type="ECO:0000256" key="1">
    <source>
        <dbReference type="SAM" id="Phobius"/>
    </source>
</evidence>
<evidence type="ECO:0000313" key="2">
    <source>
        <dbReference type="EMBL" id="GAI61412.1"/>
    </source>
</evidence>
<keyword evidence="1" id="KW-1133">Transmembrane helix</keyword>
<feature type="transmembrane region" description="Helical" evidence="1">
    <location>
        <begin position="14"/>
        <end position="35"/>
    </location>
</feature>
<name>X1PYP0_9ZZZZ</name>
<accession>X1PYP0</accession>
<proteinExistence type="predicted"/>
<keyword evidence="1" id="KW-0472">Membrane</keyword>
<gene>
    <name evidence="2" type="ORF">S12H4_04958</name>
</gene>